<evidence type="ECO:0000313" key="3">
    <source>
        <dbReference type="Proteomes" id="UP000078540"/>
    </source>
</evidence>
<dbReference type="AlphaFoldDB" id="A0A195BNH4"/>
<protein>
    <submittedName>
        <fullName evidence="2">Uncharacterized protein</fullName>
    </submittedName>
</protein>
<evidence type="ECO:0000313" key="2">
    <source>
        <dbReference type="EMBL" id="KYM86751.1"/>
    </source>
</evidence>
<organism evidence="2 3">
    <name type="scientific">Atta colombica</name>
    <dbReference type="NCBI Taxonomy" id="520822"/>
    <lineage>
        <taxon>Eukaryota</taxon>
        <taxon>Metazoa</taxon>
        <taxon>Ecdysozoa</taxon>
        <taxon>Arthropoda</taxon>
        <taxon>Hexapoda</taxon>
        <taxon>Insecta</taxon>
        <taxon>Pterygota</taxon>
        <taxon>Neoptera</taxon>
        <taxon>Endopterygota</taxon>
        <taxon>Hymenoptera</taxon>
        <taxon>Apocrita</taxon>
        <taxon>Aculeata</taxon>
        <taxon>Formicoidea</taxon>
        <taxon>Formicidae</taxon>
        <taxon>Myrmicinae</taxon>
        <taxon>Atta</taxon>
    </lineage>
</organism>
<dbReference type="EMBL" id="KQ976439">
    <property type="protein sequence ID" value="KYM86751.1"/>
    <property type="molecule type" value="Genomic_DNA"/>
</dbReference>
<reference evidence="2 3" key="1">
    <citation type="submission" date="2015-09" db="EMBL/GenBank/DDBJ databases">
        <title>Atta colombica WGS genome.</title>
        <authorList>
            <person name="Nygaard S."/>
            <person name="Hu H."/>
            <person name="Boomsma J."/>
            <person name="Zhang G."/>
        </authorList>
    </citation>
    <scope>NUCLEOTIDE SEQUENCE [LARGE SCALE GENOMIC DNA]</scope>
    <source>
        <strain evidence="2">Treedump-2</strain>
        <tissue evidence="2">Whole body</tissue>
    </source>
</reference>
<proteinExistence type="predicted"/>
<gene>
    <name evidence="2" type="ORF">ALC53_03901</name>
</gene>
<feature type="region of interest" description="Disordered" evidence="1">
    <location>
        <begin position="40"/>
        <end position="81"/>
    </location>
</feature>
<sequence length="150" mass="16105">SLLGNLRETSGIRHFVATRSVKRSEASSLASGVCRLPLRHPLGPSSRHPSAQAAASPSARPMPSRPNSSPATDHPRPHSCRYFPPVDGQLLTRVLLPTTGNPLPSRSSFLSQCRGTSIPSCRISRTCLSFSLDLGIPLSFDSQLTPVVLR</sequence>
<feature type="compositionally biased region" description="Low complexity" evidence="1">
    <location>
        <begin position="44"/>
        <end position="71"/>
    </location>
</feature>
<name>A0A195BNH4_9HYME</name>
<feature type="non-terminal residue" evidence="2">
    <location>
        <position position="1"/>
    </location>
</feature>
<accession>A0A195BNH4</accession>
<keyword evidence="3" id="KW-1185">Reference proteome</keyword>
<evidence type="ECO:0000256" key="1">
    <source>
        <dbReference type="SAM" id="MobiDB-lite"/>
    </source>
</evidence>
<dbReference type="Proteomes" id="UP000078540">
    <property type="component" value="Unassembled WGS sequence"/>
</dbReference>